<evidence type="ECO:0000259" key="5">
    <source>
        <dbReference type="Pfam" id="PF09363"/>
    </source>
</evidence>
<dbReference type="Gene3D" id="3.40.50.920">
    <property type="match status" value="1"/>
</dbReference>
<evidence type="ECO:0000256" key="3">
    <source>
        <dbReference type="ARBA" id="ARBA00023052"/>
    </source>
</evidence>
<evidence type="ECO:0000256" key="4">
    <source>
        <dbReference type="ARBA" id="ARBA00023239"/>
    </source>
</evidence>
<dbReference type="InterPro" id="IPR018970">
    <property type="entry name" value="Xul5P/Fru6P_PKetolase_N"/>
</dbReference>
<comment type="similarity">
    <text evidence="2">Belongs to the XFP family.</text>
</comment>
<proteinExistence type="inferred from homology"/>
<organism evidence="7">
    <name type="scientific">Nocardia globerula</name>
    <dbReference type="NCBI Taxonomy" id="1818"/>
    <lineage>
        <taxon>Bacteria</taxon>
        <taxon>Bacillati</taxon>
        <taxon>Actinomycetota</taxon>
        <taxon>Actinomycetes</taxon>
        <taxon>Mycobacteriales</taxon>
        <taxon>Nocardiaceae</taxon>
        <taxon>Nocardia</taxon>
    </lineage>
</organism>
<protein>
    <submittedName>
        <fullName evidence="7">Xylulose-5-phosphate/fructose-6-phosphate phosphoketolase</fullName>
    </submittedName>
</protein>
<dbReference type="Pfam" id="PF09363">
    <property type="entry name" value="XFP_C"/>
    <property type="match status" value="1"/>
</dbReference>
<dbReference type="Pfam" id="PF03894">
    <property type="entry name" value="XFP"/>
    <property type="match status" value="1"/>
</dbReference>
<dbReference type="PIRSF" id="PIRSF017245">
    <property type="entry name" value="Phosphoketolase"/>
    <property type="match status" value="1"/>
</dbReference>
<evidence type="ECO:0000313" key="7">
    <source>
        <dbReference type="EMBL" id="TYQ01016.1"/>
    </source>
</evidence>
<dbReference type="GO" id="GO:0016832">
    <property type="term" value="F:aldehyde-lyase activity"/>
    <property type="evidence" value="ECO:0007669"/>
    <property type="project" value="InterPro"/>
</dbReference>
<evidence type="ECO:0000256" key="2">
    <source>
        <dbReference type="ARBA" id="ARBA00005623"/>
    </source>
</evidence>
<dbReference type="PROSITE" id="PS60002">
    <property type="entry name" value="PHOSPHOKETOLASE_1"/>
    <property type="match status" value="1"/>
</dbReference>
<dbReference type="InterPro" id="IPR018969">
    <property type="entry name" value="Xul5P/Fru6P_PKetolase_C"/>
</dbReference>
<dbReference type="PANTHER" id="PTHR31273:SF0">
    <property type="entry name" value="PHOSPHOKETOLASE-RELATED"/>
    <property type="match status" value="1"/>
</dbReference>
<keyword evidence="3" id="KW-0786">Thiamine pyrophosphate</keyword>
<dbReference type="InterPro" id="IPR029061">
    <property type="entry name" value="THDP-binding"/>
</dbReference>
<dbReference type="GO" id="GO:0005975">
    <property type="term" value="P:carbohydrate metabolic process"/>
    <property type="evidence" value="ECO:0007669"/>
    <property type="project" value="InterPro"/>
</dbReference>
<keyword evidence="4" id="KW-0456">Lyase</keyword>
<feature type="domain" description="Xylulose 5-phosphate/Fructose 6-phosphate phosphoketolase N-terminal" evidence="6">
    <location>
        <begin position="11"/>
        <end position="366"/>
    </location>
</feature>
<gene>
    <name evidence="7" type="ORF">FNL38_10927</name>
</gene>
<dbReference type="InterPro" id="IPR005593">
    <property type="entry name" value="Xul5P/Fru6P_PKetolase"/>
</dbReference>
<reference evidence="7" key="1">
    <citation type="submission" date="2019-07" db="EMBL/GenBank/DDBJ databases">
        <title>Genomic Encyclopedia of Type Strains, Phase IV (KMG-IV): sequencing the most valuable type-strain genomes for metagenomic binning, comparative biology and taxonomic classification.</title>
        <authorList>
            <person name="Goeker M."/>
        </authorList>
    </citation>
    <scope>NUCLEOTIDE SEQUENCE</scope>
    <source>
        <strain evidence="7">DSM 44596</strain>
    </source>
</reference>
<comment type="cofactor">
    <cofactor evidence="1">
        <name>thiamine diphosphate</name>
        <dbReference type="ChEBI" id="CHEBI:58937"/>
    </cofactor>
</comment>
<comment type="caution">
    <text evidence="7">The sequence shown here is derived from an EMBL/GenBank/DDBJ whole genome shotgun (WGS) entry which is preliminary data.</text>
</comment>
<dbReference type="SUPFAM" id="SSF52518">
    <property type="entry name" value="Thiamin diphosphate-binding fold (THDP-binding)"/>
    <property type="match status" value="2"/>
</dbReference>
<dbReference type="GO" id="GO:0000287">
    <property type="term" value="F:magnesium ion binding"/>
    <property type="evidence" value="ECO:0007669"/>
    <property type="project" value="UniProtKB-ARBA"/>
</dbReference>
<sequence length="789" mass="87136">MTDHQYSDDDLELDLQWWAAANYLTVAQIYLQDNTLLREPLQAKHIKPRLLGHWGTSPGLSMIYTLLNRHIVATDADWLYVTGPGHGGPALVASTYLEGTYSEIYPDVPADGEGIHRMCRRFSAPGGVPSHVSVQTPGSIHEGGELGYALAHAAGAAFDHPDLLVACVIGDGEAETGPLSGSWKLPAFLNPRRDGAVLPILHVNGAKIAGPTVYGRSSDEDVQAFLSGQGWDPVVVSGDDPGAVFPQLYRAIVNAHNTIRDRQAKARGGEEWSGKWPAIVLRTPKGWTGPHTVDGKLVEGTHWAHQVPLSGVRTNEAHLRQLEEWMRSYRPDELFDANGSLRPDLAALAPAGDKRMGSTPYANGGRLRVDLPMPALEKYALPIESPGSTFHETTRVLGELLRDVYAATETDDGGGIFRLFCPDETSSNRLGAVFETTERCWQLPITEFDDGLSTDGRVMEVLSEHLCEGWLEGYLLSGRHGMFASYEAFAMVSVSMLIQHAKWLQHAVELPWRAPVASLNVLLTSTCWRNDHNGFSHQGPGMIDAVIPLAPSVIRVWLPPDSNTLLSISDHCLRSTDHVNLIVVDKQPHLQYLTLEQAHAHCAAGASVWEWAGTEVHGEEPDVVLAAAGDVPTQEILAAAQLLREHTPDLRVRVVNVVDLMALLTPTEHPHGFGERIFLDLFTAQTDVVFAFHGYSRAIHELMHGRPSPERFHVRGFSEQGTTTTPFDMVVLNKMSRYHLVIEALRRSKRRTAGSPELAEFCRSQLEKHSRYIVEHLEDMPEIENWTWS</sequence>
<dbReference type="InterPro" id="IPR009014">
    <property type="entry name" value="Transketo_C/PFOR_II"/>
</dbReference>
<dbReference type="EMBL" id="VNIQ01000009">
    <property type="protein sequence ID" value="TYQ01016.1"/>
    <property type="molecule type" value="Genomic_DNA"/>
</dbReference>
<dbReference type="NCBIfam" id="NF003619">
    <property type="entry name" value="PRK05261.1-4"/>
    <property type="match status" value="1"/>
</dbReference>
<dbReference type="AlphaFoldDB" id="A0A652YJD1"/>
<dbReference type="PANTHER" id="PTHR31273">
    <property type="entry name" value="PHOSPHOKETOLASE-RELATED"/>
    <property type="match status" value="1"/>
</dbReference>
<feature type="domain" description="Xylulose 5-phosphate/Fructose 6-phosphate phosphoketolase C-terminal" evidence="5">
    <location>
        <begin position="586"/>
        <end position="788"/>
    </location>
</feature>
<dbReference type="PROSITE" id="PS60003">
    <property type="entry name" value="PHOSPHOKETOLASE_2"/>
    <property type="match status" value="1"/>
</dbReference>
<accession>A0A652YJD1</accession>
<dbReference type="Gene3D" id="3.40.50.970">
    <property type="match status" value="2"/>
</dbReference>
<evidence type="ECO:0000256" key="1">
    <source>
        <dbReference type="ARBA" id="ARBA00001964"/>
    </source>
</evidence>
<name>A0A652YJD1_NOCGL</name>
<evidence type="ECO:0000259" key="6">
    <source>
        <dbReference type="Pfam" id="PF09364"/>
    </source>
</evidence>
<dbReference type="InterPro" id="IPR019790">
    <property type="entry name" value="Xul5P/Fru6P_PKetolase_CS"/>
</dbReference>
<dbReference type="Pfam" id="PF09364">
    <property type="entry name" value="XFP_N"/>
    <property type="match status" value="1"/>
</dbReference>
<dbReference type="InterPro" id="IPR019789">
    <property type="entry name" value="Xul5P/Fru6P_PKetolase_ThDP_BS"/>
</dbReference>